<evidence type="ECO:0000256" key="1">
    <source>
        <dbReference type="SAM" id="Phobius"/>
    </source>
</evidence>
<reference evidence="2 3" key="1">
    <citation type="journal article" date="2018" name="Proc. Natl. Acad. Sci. U.S.A.">
        <title>Linking secondary metabolites to gene clusters through genome sequencing of six diverse Aspergillus species.</title>
        <authorList>
            <person name="Kaerboelling I."/>
            <person name="Vesth T.C."/>
            <person name="Frisvad J.C."/>
            <person name="Nybo J.L."/>
            <person name="Theobald S."/>
            <person name="Kuo A."/>
            <person name="Bowyer P."/>
            <person name="Matsuda Y."/>
            <person name="Mondo S."/>
            <person name="Lyhne E.K."/>
            <person name="Kogle M.E."/>
            <person name="Clum A."/>
            <person name="Lipzen A."/>
            <person name="Salamov A."/>
            <person name="Ngan C.Y."/>
            <person name="Daum C."/>
            <person name="Chiniquy J."/>
            <person name="Barry K."/>
            <person name="LaButti K."/>
            <person name="Haridas S."/>
            <person name="Simmons B.A."/>
            <person name="Magnuson J.K."/>
            <person name="Mortensen U.H."/>
            <person name="Larsen T.O."/>
            <person name="Grigoriev I.V."/>
            <person name="Baker S.E."/>
            <person name="Andersen M.R."/>
        </authorList>
    </citation>
    <scope>NUCLEOTIDE SEQUENCE [LARGE SCALE GENOMIC DNA]</scope>
    <source>
        <strain evidence="2 3">IBT 24754</strain>
    </source>
</reference>
<keyword evidence="1" id="KW-0472">Membrane</keyword>
<name>A0A2T5LNJ0_9EURO</name>
<dbReference type="VEuPathDB" id="FungiDB:P175DRAFT_0380422"/>
<dbReference type="AlphaFoldDB" id="A0A2T5LNJ0"/>
<dbReference type="EMBL" id="MSFN02000009">
    <property type="protein sequence ID" value="PTU17846.1"/>
    <property type="molecule type" value="Genomic_DNA"/>
</dbReference>
<evidence type="ECO:0000313" key="2">
    <source>
        <dbReference type="EMBL" id="PTU17846.1"/>
    </source>
</evidence>
<gene>
    <name evidence="2" type="ORF">P175DRAFT_0380422</name>
</gene>
<organism evidence="2 3">
    <name type="scientific">Aspergillus ochraceoroseus IBT 24754</name>
    <dbReference type="NCBI Taxonomy" id="1392256"/>
    <lineage>
        <taxon>Eukaryota</taxon>
        <taxon>Fungi</taxon>
        <taxon>Dikarya</taxon>
        <taxon>Ascomycota</taxon>
        <taxon>Pezizomycotina</taxon>
        <taxon>Eurotiomycetes</taxon>
        <taxon>Eurotiomycetidae</taxon>
        <taxon>Eurotiales</taxon>
        <taxon>Aspergillaceae</taxon>
        <taxon>Aspergillus</taxon>
        <taxon>Aspergillus subgen. Nidulantes</taxon>
    </lineage>
</organism>
<accession>A0A2T5LNJ0</accession>
<comment type="caution">
    <text evidence="2">The sequence shown here is derived from an EMBL/GenBank/DDBJ whole genome shotgun (WGS) entry which is preliminary data.</text>
</comment>
<keyword evidence="1" id="KW-1133">Transmembrane helix</keyword>
<proteinExistence type="predicted"/>
<dbReference type="GeneID" id="63809850"/>
<sequence length="104" mass="11066">MADDSGGIITATTTTTTTSIFRTPSAFSPSPHLDYLGDPVSLRLSFSSLVRIPFPSFLPSSFLGIPPGRPPFTLHGRPAVHYTLLGLGILLGAIFCCLGFSRKL</sequence>
<keyword evidence="1" id="KW-0812">Transmembrane</keyword>
<protein>
    <submittedName>
        <fullName evidence="2">Uncharacterized protein</fullName>
    </submittedName>
</protein>
<dbReference type="Proteomes" id="UP000244073">
    <property type="component" value="Unassembled WGS sequence"/>
</dbReference>
<evidence type="ECO:0000313" key="3">
    <source>
        <dbReference type="Proteomes" id="UP000244073"/>
    </source>
</evidence>
<feature type="transmembrane region" description="Helical" evidence="1">
    <location>
        <begin position="79"/>
        <end position="100"/>
    </location>
</feature>
<dbReference type="RefSeq" id="XP_040749238.1">
    <property type="nucleotide sequence ID" value="XM_040892968.1"/>
</dbReference>